<dbReference type="GO" id="GO:0006935">
    <property type="term" value="P:chemotaxis"/>
    <property type="evidence" value="ECO:0007669"/>
    <property type="project" value="InterPro"/>
</dbReference>
<keyword evidence="8" id="KW-1185">Reference proteome</keyword>
<dbReference type="CDD" id="cd06225">
    <property type="entry name" value="HAMP"/>
    <property type="match status" value="1"/>
</dbReference>
<dbReference type="RefSeq" id="WP_236860128.1">
    <property type="nucleotide sequence ID" value="NZ_CP017634.1"/>
</dbReference>
<dbReference type="PROSITE" id="PS50111">
    <property type="entry name" value="CHEMOTAXIS_TRANSDUC_2"/>
    <property type="match status" value="1"/>
</dbReference>
<gene>
    <name evidence="7" type="ORF">DCMF_26485</name>
</gene>
<keyword evidence="1 3" id="KW-0807">Transducer</keyword>
<dbReference type="InterPro" id="IPR004089">
    <property type="entry name" value="MCPsignal_dom"/>
</dbReference>
<reference evidence="7 8" key="1">
    <citation type="submission" date="2016-10" db="EMBL/GenBank/DDBJ databases">
        <title>Complete Genome Sequence of Peptococcaceae strain DCMF.</title>
        <authorList>
            <person name="Edwards R.J."/>
            <person name="Holland S.I."/>
            <person name="Deshpande N.P."/>
            <person name="Wong Y.K."/>
            <person name="Ertan H."/>
            <person name="Manefield M."/>
            <person name="Russell T.L."/>
            <person name="Lee M.J."/>
        </authorList>
    </citation>
    <scope>NUCLEOTIDE SEQUENCE [LARGE SCALE GENOMIC DNA]</scope>
    <source>
        <strain evidence="7 8">DCMF</strain>
    </source>
</reference>
<dbReference type="PANTHER" id="PTHR32089">
    <property type="entry name" value="METHYL-ACCEPTING CHEMOTAXIS PROTEIN MCPB"/>
    <property type="match status" value="1"/>
</dbReference>
<dbReference type="SUPFAM" id="SSF58104">
    <property type="entry name" value="Methyl-accepting chemotaxis protein (MCP) signaling domain"/>
    <property type="match status" value="1"/>
</dbReference>
<evidence type="ECO:0000259" key="5">
    <source>
        <dbReference type="PROSITE" id="PS50111"/>
    </source>
</evidence>
<dbReference type="SMART" id="SM00304">
    <property type="entry name" value="HAMP"/>
    <property type="match status" value="1"/>
</dbReference>
<dbReference type="PROSITE" id="PS50885">
    <property type="entry name" value="HAMP"/>
    <property type="match status" value="1"/>
</dbReference>
<dbReference type="EMBL" id="CP017634">
    <property type="protein sequence ID" value="ATW27828.1"/>
    <property type="molecule type" value="Genomic_DNA"/>
</dbReference>
<evidence type="ECO:0000256" key="2">
    <source>
        <dbReference type="ARBA" id="ARBA00029447"/>
    </source>
</evidence>
<dbReference type="GO" id="GO:0004888">
    <property type="term" value="F:transmembrane signaling receptor activity"/>
    <property type="evidence" value="ECO:0007669"/>
    <property type="project" value="InterPro"/>
</dbReference>
<evidence type="ECO:0000256" key="1">
    <source>
        <dbReference type="ARBA" id="ARBA00023224"/>
    </source>
</evidence>
<dbReference type="Pfam" id="PF00015">
    <property type="entry name" value="MCPsignal"/>
    <property type="match status" value="1"/>
</dbReference>
<evidence type="ECO:0000313" key="7">
    <source>
        <dbReference type="EMBL" id="ATW27828.1"/>
    </source>
</evidence>
<dbReference type="CDD" id="cd11386">
    <property type="entry name" value="MCP_signal"/>
    <property type="match status" value="1"/>
</dbReference>
<organism evidence="7 8">
    <name type="scientific">Formimonas warabiya</name>
    <dbReference type="NCBI Taxonomy" id="1761012"/>
    <lineage>
        <taxon>Bacteria</taxon>
        <taxon>Bacillati</taxon>
        <taxon>Bacillota</taxon>
        <taxon>Clostridia</taxon>
        <taxon>Eubacteriales</taxon>
        <taxon>Peptococcaceae</taxon>
        <taxon>Candidatus Formimonas</taxon>
    </lineage>
</organism>
<accession>A0A3G1KZJ7</accession>
<feature type="domain" description="Methyl-accepting transducer" evidence="5">
    <location>
        <begin position="281"/>
        <end position="524"/>
    </location>
</feature>
<comment type="similarity">
    <text evidence="2">Belongs to the methyl-accepting chemotaxis (MCP) protein family.</text>
</comment>
<dbReference type="Proteomes" id="UP000323521">
    <property type="component" value="Chromosome"/>
</dbReference>
<keyword evidence="4" id="KW-0472">Membrane</keyword>
<dbReference type="KEGG" id="fwa:DCMF_26485"/>
<feature type="transmembrane region" description="Helical" evidence="4">
    <location>
        <begin position="214"/>
        <end position="237"/>
    </location>
</feature>
<evidence type="ECO:0008006" key="9">
    <source>
        <dbReference type="Google" id="ProtNLM"/>
    </source>
</evidence>
<dbReference type="Pfam" id="PF00672">
    <property type="entry name" value="HAMP"/>
    <property type="match status" value="1"/>
</dbReference>
<proteinExistence type="inferred from homology"/>
<dbReference type="InterPro" id="IPR003660">
    <property type="entry name" value="HAMP_dom"/>
</dbReference>
<protein>
    <recommendedName>
        <fullName evidence="9">Methyl-accepting chemotaxis protein</fullName>
    </recommendedName>
</protein>
<dbReference type="AlphaFoldDB" id="A0A3G1KZJ7"/>
<dbReference type="PANTHER" id="PTHR32089:SF112">
    <property type="entry name" value="LYSOZYME-LIKE PROTEIN-RELATED"/>
    <property type="match status" value="1"/>
</dbReference>
<dbReference type="InterPro" id="IPR004090">
    <property type="entry name" value="Chemotax_Me-accpt_rcpt"/>
</dbReference>
<dbReference type="FunFam" id="1.10.287.950:FF:000001">
    <property type="entry name" value="Methyl-accepting chemotaxis sensory transducer"/>
    <property type="match status" value="1"/>
</dbReference>
<evidence type="ECO:0000256" key="4">
    <source>
        <dbReference type="SAM" id="Phobius"/>
    </source>
</evidence>
<dbReference type="GO" id="GO:0016020">
    <property type="term" value="C:membrane"/>
    <property type="evidence" value="ECO:0007669"/>
    <property type="project" value="InterPro"/>
</dbReference>
<evidence type="ECO:0000256" key="3">
    <source>
        <dbReference type="PROSITE-ProRule" id="PRU00284"/>
    </source>
</evidence>
<keyword evidence="4" id="KW-0812">Transmembrane</keyword>
<feature type="domain" description="HAMP" evidence="6">
    <location>
        <begin position="238"/>
        <end position="290"/>
    </location>
</feature>
<keyword evidence="4" id="KW-1133">Transmembrane helix</keyword>
<sequence>MVKINLKQKTTKLFQVKNQIAKITFRKTFGTKIVLGFSLILFLLALTGVISIVLSNSIGHDIGRINNTNEILTIEKDIESHLFKADAGIRGYIAYNENTYYGTYLSEINKVLNMEKKLLDISPDDKRSEIQEIIDLTNQYQRKITNDLIVTIKAQQITDDMESLLKARERTTSVAATLVPIRDHLTEKLESLVGNNTTNFQKLINTTQNYVGQVIYISIFLVIISIAIGIVISIFLSKSIKKPVSEMISGAKRLAQGDFTQKIKVLSSDEIGVLTNTLNEMSCQLKTLISSVADNAQTLAAHSEELAASTEEVSGSMEEISATTNEVAIVAETSLEKTTTTLMESKEAVKAATSGNEMIKKTVEKINSISESTQKVNNSIRNLGDISSQIGNITEIITGIADQTNLLALNAAIEAARAGEQGRGFAVVAEEVRKLAEQSANATKEISQLTNQIRLGVADAIKSIERSALDVTEGVTLVRDTGLAFENINHSINRNIELIEEITQSIKQTSEGADQLSANNEQISTTIQQVASSTNQLADIANKLQIAITQFQI</sequence>
<dbReference type="PRINTS" id="PR00260">
    <property type="entry name" value="CHEMTRNSDUCR"/>
</dbReference>
<dbReference type="SMART" id="SM00283">
    <property type="entry name" value="MA"/>
    <property type="match status" value="1"/>
</dbReference>
<dbReference type="Gene3D" id="1.10.287.950">
    <property type="entry name" value="Methyl-accepting chemotaxis protein"/>
    <property type="match status" value="1"/>
</dbReference>
<dbReference type="GO" id="GO:0007165">
    <property type="term" value="P:signal transduction"/>
    <property type="evidence" value="ECO:0007669"/>
    <property type="project" value="UniProtKB-KW"/>
</dbReference>
<feature type="transmembrane region" description="Helical" evidence="4">
    <location>
        <begin position="33"/>
        <end position="54"/>
    </location>
</feature>
<evidence type="ECO:0000313" key="8">
    <source>
        <dbReference type="Proteomes" id="UP000323521"/>
    </source>
</evidence>
<name>A0A3G1KZJ7_FORW1</name>
<evidence type="ECO:0000259" key="6">
    <source>
        <dbReference type="PROSITE" id="PS50885"/>
    </source>
</evidence>